<dbReference type="Pfam" id="PF04542">
    <property type="entry name" value="Sigma70_r2"/>
    <property type="match status" value="1"/>
</dbReference>
<evidence type="ECO:0000313" key="8">
    <source>
        <dbReference type="EMBL" id="RKR92002.1"/>
    </source>
</evidence>
<dbReference type="PANTHER" id="PTHR43133:SF8">
    <property type="entry name" value="RNA POLYMERASE SIGMA FACTOR HI_1459-RELATED"/>
    <property type="match status" value="1"/>
</dbReference>
<evidence type="ECO:0000256" key="5">
    <source>
        <dbReference type="ARBA" id="ARBA00023163"/>
    </source>
</evidence>
<proteinExistence type="inferred from homology"/>
<evidence type="ECO:0000256" key="2">
    <source>
        <dbReference type="ARBA" id="ARBA00023015"/>
    </source>
</evidence>
<comment type="similarity">
    <text evidence="1">Belongs to the sigma-70 factor family. ECF subfamily.</text>
</comment>
<evidence type="ECO:0000259" key="6">
    <source>
        <dbReference type="Pfam" id="PF04542"/>
    </source>
</evidence>
<organism evidence="8 9">
    <name type="scientific">Micromonospora pisi</name>
    <dbReference type="NCBI Taxonomy" id="589240"/>
    <lineage>
        <taxon>Bacteria</taxon>
        <taxon>Bacillati</taxon>
        <taxon>Actinomycetota</taxon>
        <taxon>Actinomycetes</taxon>
        <taxon>Micromonosporales</taxon>
        <taxon>Micromonosporaceae</taxon>
        <taxon>Micromonospora</taxon>
    </lineage>
</organism>
<dbReference type="Gene3D" id="1.10.10.10">
    <property type="entry name" value="Winged helix-like DNA-binding domain superfamily/Winged helix DNA-binding domain"/>
    <property type="match status" value="1"/>
</dbReference>
<dbReference type="RefSeq" id="WP_246017359.1">
    <property type="nucleotide sequence ID" value="NZ_RBKT01000001.1"/>
</dbReference>
<dbReference type="GO" id="GO:0006352">
    <property type="term" value="P:DNA-templated transcription initiation"/>
    <property type="evidence" value="ECO:0007669"/>
    <property type="project" value="InterPro"/>
</dbReference>
<dbReference type="SUPFAM" id="SSF88946">
    <property type="entry name" value="Sigma2 domain of RNA polymerase sigma factors"/>
    <property type="match status" value="1"/>
</dbReference>
<dbReference type="GO" id="GO:0016987">
    <property type="term" value="F:sigma factor activity"/>
    <property type="evidence" value="ECO:0007669"/>
    <property type="project" value="UniProtKB-KW"/>
</dbReference>
<dbReference type="SUPFAM" id="SSF88659">
    <property type="entry name" value="Sigma3 and sigma4 domains of RNA polymerase sigma factors"/>
    <property type="match status" value="1"/>
</dbReference>
<sequence length="313" mass="34652">MISAEKSDAELVHVARSGDVAGLGALLHRHEAGMKAVAVSLLGYGPDAEDAVQDAMLVALRRIDGLREPAVVGDWLRSIVRNGCRNRLRASRRVVLRDFAALDLPAAAPNPEQLLEQASLRDWTWHAVNELSEPLRLVTLLRYFSGASSYEEIAALCGVPVGTVRSRLNQARRKLATALRDTADLAHEDSAALHDTCRRQFEEVLAAAGRGEFERAVREYWWPDADFIRPNGERRTERSYLVEAMERDLAAGVRQRITGAVASRDVMVWEAALIDPPDDPEHCPPAVVWLHSVRAGRTKRLRLFHAPRAAVAS</sequence>
<keyword evidence="3" id="KW-0731">Sigma factor</keyword>
<gene>
    <name evidence="8" type="ORF">BDK92_6433</name>
</gene>
<dbReference type="AlphaFoldDB" id="A0A495JUK9"/>
<dbReference type="Proteomes" id="UP000277671">
    <property type="component" value="Unassembled WGS sequence"/>
</dbReference>
<evidence type="ECO:0000313" key="9">
    <source>
        <dbReference type="Proteomes" id="UP000277671"/>
    </source>
</evidence>
<protein>
    <submittedName>
        <fullName evidence="8">RNA polymerase sigma-70 factor (ECF subfamily)</fullName>
    </submittedName>
</protein>
<accession>A0A495JUK9</accession>
<dbReference type="InterPro" id="IPR013324">
    <property type="entry name" value="RNA_pol_sigma_r3/r4-like"/>
</dbReference>
<keyword evidence="2" id="KW-0805">Transcription regulation</keyword>
<dbReference type="GO" id="GO:0003677">
    <property type="term" value="F:DNA binding"/>
    <property type="evidence" value="ECO:0007669"/>
    <property type="project" value="UniProtKB-KW"/>
</dbReference>
<comment type="caution">
    <text evidence="8">The sequence shown here is derived from an EMBL/GenBank/DDBJ whole genome shotgun (WGS) entry which is preliminary data.</text>
</comment>
<feature type="domain" description="RNA polymerase sigma-70 region 2" evidence="6">
    <location>
        <begin position="27"/>
        <end position="93"/>
    </location>
</feature>
<evidence type="ECO:0000259" key="7">
    <source>
        <dbReference type="Pfam" id="PF08281"/>
    </source>
</evidence>
<dbReference type="PANTHER" id="PTHR43133">
    <property type="entry name" value="RNA POLYMERASE ECF-TYPE SIGMA FACTO"/>
    <property type="match status" value="1"/>
</dbReference>
<reference evidence="8 9" key="1">
    <citation type="submission" date="2018-10" db="EMBL/GenBank/DDBJ databases">
        <title>Sequencing the genomes of 1000 actinobacteria strains.</title>
        <authorList>
            <person name="Klenk H.-P."/>
        </authorList>
    </citation>
    <scope>NUCLEOTIDE SEQUENCE [LARGE SCALE GENOMIC DNA]</scope>
    <source>
        <strain evidence="8 9">DSM 45175</strain>
    </source>
</reference>
<dbReference type="InterPro" id="IPR007627">
    <property type="entry name" value="RNA_pol_sigma70_r2"/>
</dbReference>
<evidence type="ECO:0000256" key="3">
    <source>
        <dbReference type="ARBA" id="ARBA00023082"/>
    </source>
</evidence>
<dbReference type="EMBL" id="RBKT01000001">
    <property type="protein sequence ID" value="RKR92002.1"/>
    <property type="molecule type" value="Genomic_DNA"/>
</dbReference>
<dbReference type="InterPro" id="IPR036388">
    <property type="entry name" value="WH-like_DNA-bd_sf"/>
</dbReference>
<evidence type="ECO:0000256" key="1">
    <source>
        <dbReference type="ARBA" id="ARBA00010641"/>
    </source>
</evidence>
<keyword evidence="9" id="KW-1185">Reference proteome</keyword>
<dbReference type="Gene3D" id="1.10.1740.10">
    <property type="match status" value="1"/>
</dbReference>
<keyword evidence="4" id="KW-0238">DNA-binding</keyword>
<dbReference type="InterPro" id="IPR013249">
    <property type="entry name" value="RNA_pol_sigma70_r4_t2"/>
</dbReference>
<dbReference type="InterPro" id="IPR014284">
    <property type="entry name" value="RNA_pol_sigma-70_dom"/>
</dbReference>
<feature type="domain" description="RNA polymerase sigma factor 70 region 4 type 2" evidence="7">
    <location>
        <begin position="125"/>
        <end position="175"/>
    </location>
</feature>
<dbReference type="InterPro" id="IPR039425">
    <property type="entry name" value="RNA_pol_sigma-70-like"/>
</dbReference>
<dbReference type="Pfam" id="PF08281">
    <property type="entry name" value="Sigma70_r4_2"/>
    <property type="match status" value="1"/>
</dbReference>
<dbReference type="InterPro" id="IPR013325">
    <property type="entry name" value="RNA_pol_sigma_r2"/>
</dbReference>
<evidence type="ECO:0000256" key="4">
    <source>
        <dbReference type="ARBA" id="ARBA00023125"/>
    </source>
</evidence>
<keyword evidence="5" id="KW-0804">Transcription</keyword>
<dbReference type="NCBIfam" id="TIGR02937">
    <property type="entry name" value="sigma70-ECF"/>
    <property type="match status" value="1"/>
</dbReference>
<dbReference type="CDD" id="cd06171">
    <property type="entry name" value="Sigma70_r4"/>
    <property type="match status" value="1"/>
</dbReference>
<name>A0A495JUK9_9ACTN</name>